<accession>A0A081G202</accession>
<dbReference type="EMBL" id="JMQN01000015">
    <property type="protein sequence ID" value="KEA64807.1"/>
    <property type="molecule type" value="Genomic_DNA"/>
</dbReference>
<keyword evidence="2" id="KW-1185">Reference proteome</keyword>
<sequence length="197" mass="21542">MLLVTLGGLFGCAGPQYWHEPPGAAQSSAESEVWQGIARNTTVRYISVSPLTQVSVRCASYEDLIRLERKGSTLDVQLGRDPVLDLNIPVGQDGRFSTVVPVEGDTWVYGGVMLIDESPVLHLWGQLDDDSGIGVGRINVSPGDERLGCPGRFQVSRNGGPPAESELGSPFRVQYWIDELDSNDDHLILGGWPFRRH</sequence>
<comment type="caution">
    <text evidence="1">The sequence shown here is derived from an EMBL/GenBank/DDBJ whole genome shotgun (WGS) entry which is preliminary data.</text>
</comment>
<dbReference type="AlphaFoldDB" id="A0A081G202"/>
<proteinExistence type="predicted"/>
<name>A0A081G202_9GAMM</name>
<dbReference type="PATRIC" id="fig|1232683.4.peg.1250"/>
<evidence type="ECO:0000313" key="1">
    <source>
        <dbReference type="EMBL" id="KEA64807.1"/>
    </source>
</evidence>
<dbReference type="Proteomes" id="UP000028252">
    <property type="component" value="Unassembled WGS sequence"/>
</dbReference>
<reference evidence="1 2" key="1">
    <citation type="submission" date="2014-04" db="EMBL/GenBank/DDBJ databases">
        <title>Marinobacterium kochiensis sp. nov., isolated from sediment sample collected from Kochi backwaters in Kerala, India.</title>
        <authorList>
            <person name="Singh A."/>
            <person name="Pinnaka A.K."/>
        </authorList>
    </citation>
    <scope>NUCLEOTIDE SEQUENCE [LARGE SCALE GENOMIC DNA]</scope>
    <source>
        <strain evidence="1 2">AK27</strain>
    </source>
</reference>
<protein>
    <submittedName>
        <fullName evidence="1">Uncharacterized protein</fullName>
    </submittedName>
</protein>
<evidence type="ECO:0000313" key="2">
    <source>
        <dbReference type="Proteomes" id="UP000028252"/>
    </source>
</evidence>
<organism evidence="1 2">
    <name type="scientific">Marinobacterium lacunae</name>
    <dbReference type="NCBI Taxonomy" id="1232683"/>
    <lineage>
        <taxon>Bacteria</taxon>
        <taxon>Pseudomonadati</taxon>
        <taxon>Pseudomonadota</taxon>
        <taxon>Gammaproteobacteria</taxon>
        <taxon>Oceanospirillales</taxon>
        <taxon>Oceanospirillaceae</taxon>
        <taxon>Marinobacterium</taxon>
    </lineage>
</organism>
<gene>
    <name evidence="1" type="ORF">ADIMK_1260</name>
</gene>